<dbReference type="RefSeq" id="WP_131148733.1">
    <property type="nucleotide sequence ID" value="NZ_BMWV01000001.1"/>
</dbReference>
<reference evidence="3 4" key="2">
    <citation type="submission" date="2019-02" db="EMBL/GenBank/DDBJ databases">
        <title>Draft Genome Sequences of Six Type Strains of the Genus Massilia.</title>
        <authorList>
            <person name="Miess H."/>
            <person name="Frediansyhah A."/>
            <person name="Gross H."/>
        </authorList>
    </citation>
    <scope>NUCLEOTIDE SEQUENCE [LARGE SCALE GENOMIC DNA]</scope>
    <source>
        <strain evidence="3 4">DSM 17472</strain>
    </source>
</reference>
<dbReference type="Proteomes" id="UP000292307">
    <property type="component" value="Chromosome"/>
</dbReference>
<organism evidence="2 5">
    <name type="scientific">Pseudoduganella albidiflava</name>
    <dbReference type="NCBI Taxonomy" id="321983"/>
    <lineage>
        <taxon>Bacteria</taxon>
        <taxon>Pseudomonadati</taxon>
        <taxon>Pseudomonadota</taxon>
        <taxon>Betaproteobacteria</taxon>
        <taxon>Burkholderiales</taxon>
        <taxon>Oxalobacteraceae</taxon>
        <taxon>Telluria group</taxon>
        <taxon>Pseudoduganella</taxon>
    </lineage>
</organism>
<reference evidence="2" key="3">
    <citation type="submission" date="2022-12" db="EMBL/GenBank/DDBJ databases">
        <authorList>
            <person name="Sun Q."/>
            <person name="Kim S."/>
        </authorList>
    </citation>
    <scope>NUCLEOTIDE SEQUENCE</scope>
    <source>
        <strain evidence="2">KCTC 12343</strain>
    </source>
</reference>
<evidence type="ECO:0000313" key="5">
    <source>
        <dbReference type="Proteomes" id="UP000628442"/>
    </source>
</evidence>
<dbReference type="OrthoDB" id="6660528at2"/>
<evidence type="ECO:0000313" key="3">
    <source>
        <dbReference type="EMBL" id="QBI04672.1"/>
    </source>
</evidence>
<gene>
    <name evidence="3" type="ORF">EYF70_30480</name>
    <name evidence="2" type="ORF">GCM10007387_09210</name>
</gene>
<evidence type="ECO:0000313" key="4">
    <source>
        <dbReference type="Proteomes" id="UP000292307"/>
    </source>
</evidence>
<dbReference type="Proteomes" id="UP000628442">
    <property type="component" value="Unassembled WGS sequence"/>
</dbReference>
<reference evidence="2" key="1">
    <citation type="journal article" date="2014" name="Int. J. Syst. Evol. Microbiol.">
        <title>Complete genome sequence of Corynebacterium casei LMG S-19264T (=DSM 44701T), isolated from a smear-ripened cheese.</title>
        <authorList>
            <consortium name="US DOE Joint Genome Institute (JGI-PGF)"/>
            <person name="Walter F."/>
            <person name="Albersmeier A."/>
            <person name="Kalinowski J."/>
            <person name="Ruckert C."/>
        </authorList>
    </citation>
    <scope>NUCLEOTIDE SEQUENCE</scope>
    <source>
        <strain evidence="2">KCTC 12343</strain>
    </source>
</reference>
<proteinExistence type="predicted"/>
<dbReference type="InterPro" id="IPR025391">
    <property type="entry name" value="DUF4123"/>
</dbReference>
<dbReference type="EMBL" id="BMWV01000001">
    <property type="protein sequence ID" value="GGY29130.1"/>
    <property type="molecule type" value="Genomic_DNA"/>
</dbReference>
<name>A0A411X6X7_9BURK</name>
<accession>A0A411X6X7</accession>
<feature type="domain" description="DUF4123" evidence="1">
    <location>
        <begin position="49"/>
        <end position="134"/>
    </location>
</feature>
<dbReference type="AlphaFoldDB" id="A0A411X6X7"/>
<dbReference type="EMBL" id="CP036401">
    <property type="protein sequence ID" value="QBI04672.1"/>
    <property type="molecule type" value="Genomic_DNA"/>
</dbReference>
<protein>
    <submittedName>
        <fullName evidence="3">DUF4123 domain-containing protein</fullName>
    </submittedName>
</protein>
<dbReference type="Pfam" id="PF13503">
    <property type="entry name" value="DUF4123"/>
    <property type="match status" value="1"/>
</dbReference>
<evidence type="ECO:0000259" key="1">
    <source>
        <dbReference type="Pfam" id="PF13503"/>
    </source>
</evidence>
<keyword evidence="4" id="KW-1185">Reference proteome</keyword>
<evidence type="ECO:0000313" key="2">
    <source>
        <dbReference type="EMBL" id="GGY29130.1"/>
    </source>
</evidence>
<sequence>MLITPAEAPLISTDRGYLLLEPSNLPTELQGMVPQMHPCVPQFLWAAEASMPLLLKLDDLTLEEKELVFQILEQELTEQFSPVVCAWLQSSIGIEELADNVARLVTGYAKDGGQVIWRYYDPRVFILTAKLFTDAQGYALLGEVDRWTFPWRRRWWHVQQSRPFVPSPDDLDVGWPDTSQWDLLTKSRSFYQVHARLYQENLSPAQCIDDLGYSIMAFQESSHFLHMESDEQRAKYVLLSTRYREVFRTQHELIEKWGRLRRREITLQQMLESIDPEILDLMEDRIKKVGRFV</sequence>